<dbReference type="InterPro" id="IPR006691">
    <property type="entry name" value="GyrA/parC_rep"/>
</dbReference>
<dbReference type="InterPro" id="IPR013758">
    <property type="entry name" value="Topo_IIA_A/C_ab"/>
</dbReference>
<dbReference type="NCBIfam" id="NF004044">
    <property type="entry name" value="PRK05561.1"/>
    <property type="match status" value="1"/>
</dbReference>
<dbReference type="Gene3D" id="2.120.10.90">
    <property type="entry name" value="DNA gyrase/topoisomerase IV, subunit A, C-terminal"/>
    <property type="match status" value="1"/>
</dbReference>
<dbReference type="Gene3D" id="3.90.199.10">
    <property type="entry name" value="Topoisomerase II, domain 5"/>
    <property type="match status" value="1"/>
</dbReference>
<dbReference type="HOGENOM" id="CLU_002977_6_1_7"/>
<dbReference type="PANTHER" id="PTHR43493">
    <property type="entry name" value="DNA GYRASE/TOPOISOMERASE SUBUNIT A"/>
    <property type="match status" value="1"/>
</dbReference>
<dbReference type="SMART" id="SM00434">
    <property type="entry name" value="TOP4c"/>
    <property type="match status" value="1"/>
</dbReference>
<dbReference type="eggNOG" id="COG0188">
    <property type="taxonomic scope" value="Bacteria"/>
</dbReference>
<evidence type="ECO:0000256" key="4">
    <source>
        <dbReference type="ARBA" id="ARBA00023029"/>
    </source>
</evidence>
<dbReference type="Pfam" id="PF00521">
    <property type="entry name" value="DNA_topoisoIV"/>
    <property type="match status" value="1"/>
</dbReference>
<dbReference type="GO" id="GO:0005737">
    <property type="term" value="C:cytoplasm"/>
    <property type="evidence" value="ECO:0007669"/>
    <property type="project" value="TreeGrafter"/>
</dbReference>
<evidence type="ECO:0000256" key="2">
    <source>
        <dbReference type="ARBA" id="ARBA00008263"/>
    </source>
</evidence>
<keyword evidence="5 7" id="KW-0238">DNA-binding</keyword>
<dbReference type="EMBL" id="CP000113">
    <property type="protein sequence ID" value="ABF92662.1"/>
    <property type="molecule type" value="Genomic_DNA"/>
</dbReference>
<dbReference type="PANTHER" id="PTHR43493:SF5">
    <property type="entry name" value="DNA GYRASE SUBUNIT A, CHLOROPLASTIC_MITOCHONDRIAL"/>
    <property type="match status" value="1"/>
</dbReference>
<reference evidence="10 11" key="1">
    <citation type="journal article" date="2006" name="Proc. Natl. Acad. Sci. U.S.A.">
        <title>Evolution of sensory complexity recorded in a myxobacterial genome.</title>
        <authorList>
            <person name="Goldman B.S."/>
            <person name="Nierman W.C."/>
            <person name="Kaiser D."/>
            <person name="Slater S.C."/>
            <person name="Durkin A.S."/>
            <person name="Eisen J.A."/>
            <person name="Ronning C.M."/>
            <person name="Barbazuk W.B."/>
            <person name="Blanchard M."/>
            <person name="Field C."/>
            <person name="Halling C."/>
            <person name="Hinkle G."/>
            <person name="Iartchuk O."/>
            <person name="Kim H.S."/>
            <person name="Mackenzie C."/>
            <person name="Madupu R."/>
            <person name="Miller N."/>
            <person name="Shvartsbeyn A."/>
            <person name="Sullivan S.A."/>
            <person name="Vaudin M."/>
            <person name="Wiegand R."/>
            <person name="Kaplan H.B."/>
        </authorList>
    </citation>
    <scope>NUCLEOTIDE SEQUENCE [LARGE SCALE GENOMIC DNA]</scope>
    <source>
        <strain evidence="11">DK1622</strain>
    </source>
</reference>
<evidence type="ECO:0000256" key="1">
    <source>
        <dbReference type="ARBA" id="ARBA00000185"/>
    </source>
</evidence>
<feature type="compositionally biased region" description="Gly residues" evidence="8">
    <location>
        <begin position="34"/>
        <end position="53"/>
    </location>
</feature>
<dbReference type="InterPro" id="IPR013760">
    <property type="entry name" value="Topo_IIA-like_dom_sf"/>
</dbReference>
<dbReference type="Pfam" id="PF03989">
    <property type="entry name" value="DNA_gyraseA_C"/>
    <property type="match status" value="3"/>
</dbReference>
<dbReference type="InterPro" id="IPR013757">
    <property type="entry name" value="Topo_IIA_A_a_sf"/>
</dbReference>
<feature type="active site" description="O-(5'-phospho-DNA)-tyrosine intermediate" evidence="7">
    <location>
        <position position="170"/>
    </location>
</feature>
<evidence type="ECO:0000259" key="9">
    <source>
        <dbReference type="PROSITE" id="PS52040"/>
    </source>
</evidence>
<name>Q1D9G9_MYXXD</name>
<dbReference type="FunFam" id="3.30.1360.40:FF:000002">
    <property type="entry name" value="DNA gyrase subunit A"/>
    <property type="match status" value="1"/>
</dbReference>
<dbReference type="GO" id="GO:0006265">
    <property type="term" value="P:DNA topological change"/>
    <property type="evidence" value="ECO:0007669"/>
    <property type="project" value="UniProtKB-UniRule"/>
</dbReference>
<evidence type="ECO:0000256" key="5">
    <source>
        <dbReference type="ARBA" id="ARBA00023125"/>
    </source>
</evidence>
<dbReference type="KEGG" id="mxa:MXAN_2485"/>
<dbReference type="GO" id="GO:0003677">
    <property type="term" value="F:DNA binding"/>
    <property type="evidence" value="ECO:0007669"/>
    <property type="project" value="UniProtKB-UniRule"/>
</dbReference>
<evidence type="ECO:0000313" key="11">
    <source>
        <dbReference type="Proteomes" id="UP000002402"/>
    </source>
</evidence>
<dbReference type="STRING" id="246197.MXAN_2485"/>
<evidence type="ECO:0000256" key="8">
    <source>
        <dbReference type="SAM" id="MobiDB-lite"/>
    </source>
</evidence>
<sequence length="813" mass="89835">MRGSRAAFGVRGVLTCGLTTMLAEAESKSRKKQGAGGGSGGGGSGGGAGGNGDGSVPASLADEARRRYINYALSVITSRALPDVRDGLKPVQRRILFGMFHDHRLTHEAKYQKSAKVVGSVMGQYHPHGDASIYEALVRMAQDFSLRYPLVDGHGNFGSLDGDGAAAMRYTECRLAMLSSELLTELGKKTVAFRPTYDGTLQEPVVIPARVPQLLMNGTTGIAVGMATNIPPHHLGELVDALVALIENPQLLTKDLLKWVKGPDFPTGGQILNDKKELRDIYESGQGSIRIRGEYKLEDLKRGGQQIVITSIPYTVNKSTLVAKFGDLVRERKLPLITDVRDESTKDVRIVLELKKDANPELVMAYLYKQTPLQTNFGVNLTCLVPIKDKPELSTPERLNLRDILWYFLTFRFDVVTKRFEHELGELLRRVHILEGFEKVYDALDEMIKIIRASEGKQDAARKLIARFKLDEAQVDAILEMKLYKLARLEILVVEKELKEKRAEIKRIQGILKDKNKVWGTVRDELGEMKARYNDKRRTRIGGAGSEEMEFSAEAFIADEDAHVVITRDGWVKRVREVKDPSTTRLREGDAVMAVLAGSLKANLVLFSNFGTAYVTRFNDVPASTGYGEPVQKFFKFDDGERVVSALSLDARLPRPQKLVGVTKQGMGMRFLLEPHLEVSTRAGRRYAKTGEGDEIIGVQPVTDRDLLAVLTEKTSALVCKVAEVNELAGPGKGVTVIKVDGGDRVVDFLAVSPAQKDAKLEFETQKGRKLHLSPAKYEVTGRGGKGHEMSKRDAVKEVARAVTFIPLPEKKD</sequence>
<evidence type="ECO:0000313" key="10">
    <source>
        <dbReference type="EMBL" id="ABF92662.1"/>
    </source>
</evidence>
<dbReference type="EC" id="5.6.2.2" evidence="3"/>
<keyword evidence="4 7" id="KW-0799">Topoisomerase</keyword>
<evidence type="ECO:0000256" key="3">
    <source>
        <dbReference type="ARBA" id="ARBA00012895"/>
    </source>
</evidence>
<accession>Q1D9G9</accession>
<dbReference type="AlphaFoldDB" id="Q1D9G9"/>
<dbReference type="InterPro" id="IPR035516">
    <property type="entry name" value="Gyrase/topoIV_suA_C"/>
</dbReference>
<dbReference type="Proteomes" id="UP000002402">
    <property type="component" value="Chromosome"/>
</dbReference>
<dbReference type="Gene3D" id="1.10.268.10">
    <property type="entry name" value="Topoisomerase, domain 3"/>
    <property type="match status" value="1"/>
</dbReference>
<evidence type="ECO:0000256" key="7">
    <source>
        <dbReference type="PROSITE-ProRule" id="PRU01384"/>
    </source>
</evidence>
<dbReference type="InterPro" id="IPR002205">
    <property type="entry name" value="Topo_IIA_dom_A"/>
</dbReference>
<dbReference type="SUPFAM" id="SSF56719">
    <property type="entry name" value="Type II DNA topoisomerase"/>
    <property type="match status" value="1"/>
</dbReference>
<dbReference type="GO" id="GO:0003918">
    <property type="term" value="F:DNA topoisomerase type II (double strand cut, ATP-hydrolyzing) activity"/>
    <property type="evidence" value="ECO:0007669"/>
    <property type="project" value="UniProtKB-EC"/>
</dbReference>
<keyword evidence="11" id="KW-1185">Reference proteome</keyword>
<feature type="region of interest" description="Disordered" evidence="8">
    <location>
        <begin position="27"/>
        <end position="57"/>
    </location>
</feature>
<dbReference type="Gene3D" id="3.30.1360.40">
    <property type="match status" value="1"/>
</dbReference>
<proteinExistence type="inferred from homology"/>
<comment type="catalytic activity">
    <reaction evidence="1 7">
        <text>ATP-dependent breakage, passage and rejoining of double-stranded DNA.</text>
        <dbReference type="EC" id="5.6.2.2"/>
    </reaction>
</comment>
<organism evidence="10 11">
    <name type="scientific">Myxococcus xanthus (strain DK1622)</name>
    <dbReference type="NCBI Taxonomy" id="246197"/>
    <lineage>
        <taxon>Bacteria</taxon>
        <taxon>Pseudomonadati</taxon>
        <taxon>Myxococcota</taxon>
        <taxon>Myxococcia</taxon>
        <taxon>Myxococcales</taxon>
        <taxon>Cystobacterineae</taxon>
        <taxon>Myxococcaceae</taxon>
        <taxon>Myxococcus</taxon>
    </lineage>
</organism>
<dbReference type="EnsemblBacteria" id="ABF92662">
    <property type="protein sequence ID" value="ABF92662"/>
    <property type="gene ID" value="MXAN_2485"/>
</dbReference>
<dbReference type="GO" id="GO:0005524">
    <property type="term" value="F:ATP binding"/>
    <property type="evidence" value="ECO:0007669"/>
    <property type="project" value="InterPro"/>
</dbReference>
<feature type="domain" description="Topo IIA-type catalytic" evidence="9">
    <location>
        <begin position="81"/>
        <end position="554"/>
    </location>
</feature>
<dbReference type="SUPFAM" id="SSF101904">
    <property type="entry name" value="GyrA/ParC C-terminal domain-like"/>
    <property type="match status" value="1"/>
</dbReference>
<comment type="similarity">
    <text evidence="2">Belongs to the type II topoisomerase GyrA/ParC subunit family.</text>
</comment>
<gene>
    <name evidence="10" type="ordered locus">MXAN_2485</name>
</gene>
<keyword evidence="6 7" id="KW-0413">Isomerase</keyword>
<dbReference type="CDD" id="cd00187">
    <property type="entry name" value="TOP4c"/>
    <property type="match status" value="1"/>
</dbReference>
<evidence type="ECO:0000256" key="6">
    <source>
        <dbReference type="ARBA" id="ARBA00023235"/>
    </source>
</evidence>
<protein>
    <recommendedName>
        <fullName evidence="3">DNA topoisomerase (ATP-hydrolyzing)</fullName>
        <ecNumber evidence="3">5.6.2.2</ecNumber>
    </recommendedName>
</protein>
<dbReference type="OrthoDB" id="9806486at2"/>
<dbReference type="GO" id="GO:0009330">
    <property type="term" value="C:DNA topoisomerase type II (double strand cut, ATP-hydrolyzing) complex"/>
    <property type="evidence" value="ECO:0007669"/>
    <property type="project" value="TreeGrafter"/>
</dbReference>
<dbReference type="PROSITE" id="PS52040">
    <property type="entry name" value="TOPO_IIA"/>
    <property type="match status" value="1"/>
</dbReference>
<dbReference type="InterPro" id="IPR050220">
    <property type="entry name" value="Type_II_DNA_Topoisomerases"/>
</dbReference>